<evidence type="ECO:0000313" key="2">
    <source>
        <dbReference type="EMBL" id="MXR20925.1"/>
    </source>
</evidence>
<dbReference type="InterPro" id="IPR019825">
    <property type="entry name" value="Lectin_legB_Mn/Ca_BS"/>
</dbReference>
<feature type="transmembrane region" description="Helical" evidence="1">
    <location>
        <begin position="140"/>
        <end position="158"/>
    </location>
</feature>
<feature type="transmembrane region" description="Helical" evidence="1">
    <location>
        <begin position="85"/>
        <end position="108"/>
    </location>
</feature>
<evidence type="ECO:0000256" key="1">
    <source>
        <dbReference type="SAM" id="Phobius"/>
    </source>
</evidence>
<dbReference type="PROSITE" id="PS00307">
    <property type="entry name" value="LECTIN_LEGUME_BETA"/>
    <property type="match status" value="1"/>
</dbReference>
<reference evidence="2 3" key="1">
    <citation type="submission" date="2019-12" db="EMBL/GenBank/DDBJ databases">
        <title>Isolation and characterization of three novel carbon monoxide-oxidizing members of Halobacteria from salione crusts and soils.</title>
        <authorList>
            <person name="Myers M.R."/>
            <person name="King G.M."/>
        </authorList>
    </citation>
    <scope>NUCLEOTIDE SEQUENCE [LARGE SCALE GENOMIC DNA]</scope>
    <source>
        <strain evidence="2 3">PCN9</strain>
    </source>
</reference>
<keyword evidence="1" id="KW-0472">Membrane</keyword>
<dbReference type="RefSeq" id="WP_159526438.1">
    <property type="nucleotide sequence ID" value="NZ_WUUU01000071.1"/>
</dbReference>
<feature type="transmembrane region" description="Helical" evidence="1">
    <location>
        <begin position="30"/>
        <end position="50"/>
    </location>
</feature>
<dbReference type="OrthoDB" id="342532at2157"/>
<feature type="transmembrane region" description="Helical" evidence="1">
    <location>
        <begin position="56"/>
        <end position="73"/>
    </location>
</feature>
<proteinExistence type="predicted"/>
<sequence>ADFVWLSFAVTLVALAVVPPLLFRHPRAMLPWEVLALAALPLFGRALAAPGLTSNVATYLAIAALALVVAVELDTFTSVRLANWFGVVFVVVATMAAAGFVALLGWGLDLTVGATFVLPAEPPLTAAEEAAAVEGLVRDFVAATAAGVVAGVVFIAYFRRYPDARIRLPEELEGVFE</sequence>
<organism evidence="2 3">
    <name type="scientific">Halobacterium bonnevillei</name>
    <dbReference type="NCBI Taxonomy" id="2692200"/>
    <lineage>
        <taxon>Archaea</taxon>
        <taxon>Methanobacteriati</taxon>
        <taxon>Methanobacteriota</taxon>
        <taxon>Stenosarchaea group</taxon>
        <taxon>Halobacteria</taxon>
        <taxon>Halobacteriales</taxon>
        <taxon>Halobacteriaceae</taxon>
        <taxon>Halobacterium</taxon>
    </lineage>
</organism>
<comment type="caution">
    <text evidence="2">The sequence shown here is derived from an EMBL/GenBank/DDBJ whole genome shotgun (WGS) entry which is preliminary data.</text>
</comment>
<keyword evidence="1" id="KW-0812">Transmembrane</keyword>
<feature type="transmembrane region" description="Helical" evidence="1">
    <location>
        <begin position="6"/>
        <end position="23"/>
    </location>
</feature>
<dbReference type="Proteomes" id="UP000471521">
    <property type="component" value="Unassembled WGS sequence"/>
</dbReference>
<dbReference type="EMBL" id="WUUU01000071">
    <property type="protein sequence ID" value="MXR20925.1"/>
    <property type="molecule type" value="Genomic_DNA"/>
</dbReference>
<keyword evidence="1" id="KW-1133">Transmembrane helix</keyword>
<gene>
    <name evidence="2" type="ORF">GRX66_10030</name>
</gene>
<evidence type="ECO:0000313" key="3">
    <source>
        <dbReference type="Proteomes" id="UP000471521"/>
    </source>
</evidence>
<feature type="non-terminal residue" evidence="2">
    <location>
        <position position="1"/>
    </location>
</feature>
<accession>A0A6B0SGR2</accession>
<name>A0A6B0SGR2_9EURY</name>
<keyword evidence="3" id="KW-1185">Reference proteome</keyword>
<protein>
    <submittedName>
        <fullName evidence="2">Uncharacterized protein</fullName>
    </submittedName>
</protein>
<dbReference type="AlphaFoldDB" id="A0A6B0SGR2"/>